<dbReference type="Proteomes" id="UP000095200">
    <property type="component" value="Unassembled WGS sequence"/>
</dbReference>
<proteinExistence type="inferred from homology"/>
<accession>A0A194AG57</accession>
<evidence type="ECO:0000256" key="1">
    <source>
        <dbReference type="ARBA" id="ARBA00004863"/>
    </source>
</evidence>
<dbReference type="HAMAP" id="MF_00996">
    <property type="entry name" value="MqnD"/>
    <property type="match status" value="1"/>
</dbReference>
<dbReference type="GO" id="GO:0016830">
    <property type="term" value="F:carbon-carbon lyase activity"/>
    <property type="evidence" value="ECO:0007669"/>
    <property type="project" value="UniProtKB-UniRule"/>
</dbReference>
<dbReference type="EMBL" id="BDFE01000015">
    <property type="protein sequence ID" value="GAU08308.1"/>
    <property type="molecule type" value="Genomic_DNA"/>
</dbReference>
<comment type="caution">
    <text evidence="5">The sequence shown here is derived from an EMBL/GenBank/DDBJ whole genome shotgun (WGS) entry which is preliminary data.</text>
</comment>
<dbReference type="AlphaFoldDB" id="A0A194AG57"/>
<dbReference type="RefSeq" id="WP_069857803.1">
    <property type="nucleotide sequence ID" value="NZ_BDFE01000015.1"/>
</dbReference>
<feature type="active site" description="Proton acceptor" evidence="4">
    <location>
        <position position="148"/>
    </location>
</feature>
<comment type="function">
    <text evidence="4">Catalyzes the conversion of cyclic dehypoxanthine futalosine (cyclic DHFL) into 1,4-dihydroxy-6-naphthoate, a step in the biosynthesis of menaquinone (MK, vitamin K2).</text>
</comment>
<dbReference type="UniPathway" id="UPA00079"/>
<reference evidence="6" key="1">
    <citation type="submission" date="2016-06" db="EMBL/GenBank/DDBJ databases">
        <title>Draft genome sequence of Desulfoplanes formicivorans strain Pf12B.</title>
        <authorList>
            <person name="Watanabe M."/>
            <person name="Kojima H."/>
            <person name="Fukui M."/>
        </authorList>
    </citation>
    <scope>NUCLEOTIDE SEQUENCE [LARGE SCALE GENOMIC DNA]</scope>
    <source>
        <strain evidence="6">Pf12B</strain>
    </source>
</reference>
<dbReference type="PANTHER" id="PTHR37167">
    <property type="entry name" value="1,4-DIHYDROXY-6-NAPHTOATE SYNTHASE"/>
    <property type="match status" value="1"/>
</dbReference>
<dbReference type="InterPro" id="IPR003773">
    <property type="entry name" value="Menaquinone_biosynth"/>
</dbReference>
<gene>
    <name evidence="4" type="primary">mqnD</name>
    <name evidence="5" type="ORF">DPF_1014</name>
</gene>
<evidence type="ECO:0000313" key="5">
    <source>
        <dbReference type="EMBL" id="GAU08308.1"/>
    </source>
</evidence>
<dbReference type="Gene3D" id="3.40.190.10">
    <property type="entry name" value="Periplasmic binding protein-like II"/>
    <property type="match status" value="2"/>
</dbReference>
<protein>
    <recommendedName>
        <fullName evidence="4">1,4-dihydroxy-6-naphtoate synthase</fullName>
        <ecNumber evidence="4">4.1.99.29</ecNumber>
    </recommendedName>
    <alternativeName>
        <fullName evidence="4">Menaquinone biosynthetic enzyme MqnD</fullName>
    </alternativeName>
</protein>
<sequence length="266" mass="29594">MNAQPLTIALSPCPNDTFIFGSWVLGRIPDIPGHCSRFFWQDIQNLNEAAQQNRFDIIKVSAVQALKLQDSYTILACGGAFGLEHGPKLVTRPGISRPRRIAVPGMLTTAVCLLETALERDFEPVPMTFDQEIAALQRHKVDAALLIHETALVYKDYGLDLLLDLGKWWQDASGGLPLPLGAIIVRRELAGNRSCRPKIIEDQIRASLHHAHAHRASINVFMRSLAQEMDQSTLDDHVRAYVNEYSMDIGSLGQAALDHLQTLLDR</sequence>
<dbReference type="EC" id="4.1.99.29" evidence="4"/>
<dbReference type="STRING" id="1592317.DPF_1014"/>
<keyword evidence="2 4" id="KW-0474">Menaquinone biosynthesis</keyword>
<name>A0A194AG57_9BACT</name>
<evidence type="ECO:0000256" key="2">
    <source>
        <dbReference type="ARBA" id="ARBA00022428"/>
    </source>
</evidence>
<keyword evidence="6" id="KW-1185">Reference proteome</keyword>
<dbReference type="OrthoDB" id="9809439at2"/>
<dbReference type="PANTHER" id="PTHR37167:SF1">
    <property type="entry name" value="1,4-DIHYDROXY-6-NAPHTOATE SYNTHASE"/>
    <property type="match status" value="1"/>
</dbReference>
<evidence type="ECO:0000256" key="3">
    <source>
        <dbReference type="ARBA" id="ARBA00023239"/>
    </source>
</evidence>
<evidence type="ECO:0000256" key="4">
    <source>
        <dbReference type="HAMAP-Rule" id="MF_00996"/>
    </source>
</evidence>
<dbReference type="SUPFAM" id="SSF53850">
    <property type="entry name" value="Periplasmic binding protein-like II"/>
    <property type="match status" value="1"/>
</dbReference>
<comment type="pathway">
    <text evidence="1 4">Quinol/quinone metabolism; menaquinone biosynthesis.</text>
</comment>
<organism evidence="5 6">
    <name type="scientific">Desulfoplanes formicivorans</name>
    <dbReference type="NCBI Taxonomy" id="1592317"/>
    <lineage>
        <taxon>Bacteria</taxon>
        <taxon>Pseudomonadati</taxon>
        <taxon>Thermodesulfobacteriota</taxon>
        <taxon>Desulfovibrionia</taxon>
        <taxon>Desulfovibrionales</taxon>
        <taxon>Desulfoplanaceae</taxon>
        <taxon>Desulfoplanes</taxon>
    </lineage>
</organism>
<keyword evidence="3 4" id="KW-0456">Lyase</keyword>
<evidence type="ECO:0000313" key="6">
    <source>
        <dbReference type="Proteomes" id="UP000095200"/>
    </source>
</evidence>
<comment type="catalytic activity">
    <reaction evidence="4">
        <text>cyclic dehypoxanthinylfutalosinate = 1,4-dihydroxy-6-naphthoate + dihydroxyacetone</text>
        <dbReference type="Rhea" id="RHEA:33087"/>
        <dbReference type="ChEBI" id="CHEBI:16016"/>
        <dbReference type="ChEBI" id="CHEBI:64254"/>
        <dbReference type="ChEBI" id="CHEBI:64270"/>
        <dbReference type="EC" id="4.1.99.29"/>
    </reaction>
</comment>
<comment type="similarity">
    <text evidence="4">Belongs to the MqnA/MqnD family. MqnD subfamily.</text>
</comment>
<dbReference type="InterPro" id="IPR030869">
    <property type="entry name" value="MqnD"/>
</dbReference>
<feature type="binding site" evidence="4">
    <location>
        <begin position="109"/>
        <end position="110"/>
    </location>
    <ligand>
        <name>substrate</name>
    </ligand>
</feature>
<dbReference type="GO" id="GO:0009234">
    <property type="term" value="P:menaquinone biosynthetic process"/>
    <property type="evidence" value="ECO:0007669"/>
    <property type="project" value="UniProtKB-UniRule"/>
</dbReference>
<feature type="binding site" evidence="4">
    <location>
        <begin position="59"/>
        <end position="61"/>
    </location>
    <ligand>
        <name>substrate</name>
    </ligand>
</feature>
<dbReference type="Pfam" id="PF02621">
    <property type="entry name" value="VitK2_biosynth"/>
    <property type="match status" value="1"/>
</dbReference>